<dbReference type="VEuPathDB" id="CryptoDB:Vbra_14785"/>
<dbReference type="Gene3D" id="3.30.710.10">
    <property type="entry name" value="Potassium Channel Kv1.1, Chain A"/>
    <property type="match status" value="1"/>
</dbReference>
<evidence type="ECO:0000313" key="2">
    <source>
        <dbReference type="Proteomes" id="UP000041254"/>
    </source>
</evidence>
<protein>
    <recommendedName>
        <fullName evidence="3">BTB domain-containing protein</fullName>
    </recommendedName>
</protein>
<gene>
    <name evidence="1" type="ORF">Vbra_14785</name>
</gene>
<dbReference type="PhylomeDB" id="A0A0G4F8M9"/>
<dbReference type="Proteomes" id="UP000041254">
    <property type="component" value="Unassembled WGS sequence"/>
</dbReference>
<dbReference type="AlphaFoldDB" id="A0A0G4F8M9"/>
<dbReference type="InterPro" id="IPR011333">
    <property type="entry name" value="SKP1/BTB/POZ_sf"/>
</dbReference>
<reference evidence="1 2" key="1">
    <citation type="submission" date="2014-11" db="EMBL/GenBank/DDBJ databases">
        <authorList>
            <person name="Zhu J."/>
            <person name="Qi W."/>
            <person name="Song R."/>
        </authorList>
    </citation>
    <scope>NUCLEOTIDE SEQUENCE [LARGE SCALE GENOMIC DNA]</scope>
</reference>
<dbReference type="EMBL" id="CDMY01000392">
    <property type="protein sequence ID" value="CEM09102.1"/>
    <property type="molecule type" value="Genomic_DNA"/>
</dbReference>
<sequence length="375" mass="41474">MAQKEDGYVKLIVGLKKEIFYEKKSLLVNVSPHFERMLHGDMACSERDTQTINLPNIHPNTFRHISTFATLHGIGDGCMLDQYMRSLPGALHIPAADQSDDEAAKAGLLHLWQMCNYLGMEKHADLLINRIMEHFNSPPLSPPSLPTPRSPLDAPYDVYPAQFPSISWGAQYYPIPAGTVHTYASQPAPPPSQPAPPPSYPAIGDRREAFQGGVLAFVLREKPALKNDEAIKNKVVGWVVYKTVKEGWKGQGAGESQGAVERETCDQEVQRVIDWSGGSATNMPEVQQLMGEMPAAWWQTVIDRLEDATYDIARRIGFLQCELERRGCPAGRGTAAGTMADPKKLQREHEETRLAAVREKLRVLRQQGGPAAGDA</sequence>
<dbReference type="InParanoid" id="A0A0G4F8M9"/>
<name>A0A0G4F8M9_VITBC</name>
<evidence type="ECO:0008006" key="3">
    <source>
        <dbReference type="Google" id="ProtNLM"/>
    </source>
</evidence>
<keyword evidence="2" id="KW-1185">Reference proteome</keyword>
<organism evidence="1 2">
    <name type="scientific">Vitrella brassicaformis (strain CCMP3155)</name>
    <dbReference type="NCBI Taxonomy" id="1169540"/>
    <lineage>
        <taxon>Eukaryota</taxon>
        <taxon>Sar</taxon>
        <taxon>Alveolata</taxon>
        <taxon>Colpodellida</taxon>
        <taxon>Vitrellaceae</taxon>
        <taxon>Vitrella</taxon>
    </lineage>
</organism>
<evidence type="ECO:0000313" key="1">
    <source>
        <dbReference type="EMBL" id="CEM09102.1"/>
    </source>
</evidence>
<proteinExistence type="predicted"/>
<accession>A0A0G4F8M9</accession>